<evidence type="ECO:0000256" key="12">
    <source>
        <dbReference type="ARBA" id="ARBA00047899"/>
    </source>
</evidence>
<feature type="region of interest" description="Disordered" evidence="15">
    <location>
        <begin position="318"/>
        <end position="343"/>
    </location>
</feature>
<accession>A0AAF1ANA5</accession>
<evidence type="ECO:0000256" key="8">
    <source>
        <dbReference type="ARBA" id="ARBA00022777"/>
    </source>
</evidence>
<dbReference type="PROSITE" id="PS00108">
    <property type="entry name" value="PROTEIN_KINASE_ST"/>
    <property type="match status" value="1"/>
</dbReference>
<reference evidence="17" key="1">
    <citation type="journal article" date="2016" name="Nat. Genet.">
        <title>A high-quality carrot genome assembly provides new insights into carotenoid accumulation and asterid genome evolution.</title>
        <authorList>
            <person name="Iorizzo M."/>
            <person name="Ellison S."/>
            <person name="Senalik D."/>
            <person name="Zeng P."/>
            <person name="Satapoomin P."/>
            <person name="Huang J."/>
            <person name="Bowman M."/>
            <person name="Iovene M."/>
            <person name="Sanseverino W."/>
            <person name="Cavagnaro P."/>
            <person name="Yildiz M."/>
            <person name="Macko-Podgorni A."/>
            <person name="Moranska E."/>
            <person name="Grzebelus E."/>
            <person name="Grzebelus D."/>
            <person name="Ashrafi H."/>
            <person name="Zheng Z."/>
            <person name="Cheng S."/>
            <person name="Spooner D."/>
            <person name="Van Deynze A."/>
            <person name="Simon P."/>
        </authorList>
    </citation>
    <scope>NUCLEOTIDE SEQUENCE</scope>
    <source>
        <tissue evidence="17">Leaf</tissue>
    </source>
</reference>
<organism evidence="17 18">
    <name type="scientific">Daucus carota subsp. sativus</name>
    <name type="common">Carrot</name>
    <dbReference type="NCBI Taxonomy" id="79200"/>
    <lineage>
        <taxon>Eukaryota</taxon>
        <taxon>Viridiplantae</taxon>
        <taxon>Streptophyta</taxon>
        <taxon>Embryophyta</taxon>
        <taxon>Tracheophyta</taxon>
        <taxon>Spermatophyta</taxon>
        <taxon>Magnoliopsida</taxon>
        <taxon>eudicotyledons</taxon>
        <taxon>Gunneridae</taxon>
        <taxon>Pentapetalae</taxon>
        <taxon>asterids</taxon>
        <taxon>campanulids</taxon>
        <taxon>Apiales</taxon>
        <taxon>Apiaceae</taxon>
        <taxon>Apioideae</taxon>
        <taxon>Scandiceae</taxon>
        <taxon>Daucinae</taxon>
        <taxon>Daucus</taxon>
        <taxon>Daucus sect. Daucus</taxon>
    </lineage>
</organism>
<evidence type="ECO:0000256" key="15">
    <source>
        <dbReference type="SAM" id="MobiDB-lite"/>
    </source>
</evidence>
<evidence type="ECO:0000256" key="7">
    <source>
        <dbReference type="ARBA" id="ARBA00022741"/>
    </source>
</evidence>
<dbReference type="InterPro" id="IPR000719">
    <property type="entry name" value="Prot_kinase_dom"/>
</dbReference>
<evidence type="ECO:0000256" key="6">
    <source>
        <dbReference type="ARBA" id="ARBA00022692"/>
    </source>
</evidence>
<keyword evidence="3" id="KW-1003">Cell membrane</keyword>
<dbReference type="AlphaFoldDB" id="A0AAF1ANA5"/>
<dbReference type="SUPFAM" id="SSF56112">
    <property type="entry name" value="Protein kinase-like (PK-like)"/>
    <property type="match status" value="1"/>
</dbReference>
<dbReference type="PANTHER" id="PTHR47982:SF35">
    <property type="entry name" value="PROLINE-RICH RECEPTOR-LIKE PROTEIN KINASE PERK1-RELATED"/>
    <property type="match status" value="1"/>
</dbReference>
<feature type="domain" description="Protein kinase" evidence="16">
    <location>
        <begin position="11"/>
        <end position="284"/>
    </location>
</feature>
<keyword evidence="8" id="KW-0418">Kinase</keyword>
<dbReference type="InterPro" id="IPR008271">
    <property type="entry name" value="Ser/Thr_kinase_AS"/>
</dbReference>
<evidence type="ECO:0000256" key="2">
    <source>
        <dbReference type="ARBA" id="ARBA00012513"/>
    </source>
</evidence>
<sequence>MLELAVATENFSAENLLGEGGFGYVYKGVLPNERKIAVKRLKLGSRQGEREFQAELETISRVHHRHLVSMIGYCIAGTERLLVYEFVENSTLEYHLHGKDSPVMDWGTRMRIAIGSAKGLAYLHEDCNPTIIHRDIKSANILLNSKFEAKVADFGLAKFFTDTNHDITHVTTRVVGTFGYLAPEYASSGRASHKSDVFSYGVILLELITGRKPLSKDFSSTDFLVPWAKPLLRLAMENNKFNTLVDPRLGNNCNYDEIAIMASCAAACVRNSEQLRPRMSQILRTLEGDVSPMELFSDGTRPGYSSFHDVFDILHLGSGQTGNTSDPQTRLLRRSGTNYHRRL</sequence>
<dbReference type="InterPro" id="IPR017441">
    <property type="entry name" value="Protein_kinase_ATP_BS"/>
</dbReference>
<dbReference type="Pfam" id="PF07714">
    <property type="entry name" value="PK_Tyr_Ser-Thr"/>
    <property type="match status" value="1"/>
</dbReference>
<dbReference type="GO" id="GO:0005524">
    <property type="term" value="F:ATP binding"/>
    <property type="evidence" value="ECO:0007669"/>
    <property type="project" value="UniProtKB-UniRule"/>
</dbReference>
<protein>
    <recommendedName>
        <fullName evidence="2">non-specific serine/threonine protein kinase</fullName>
        <ecNumber evidence="2">2.7.11.1</ecNumber>
    </recommendedName>
</protein>
<evidence type="ECO:0000256" key="14">
    <source>
        <dbReference type="PROSITE-ProRule" id="PRU10141"/>
    </source>
</evidence>
<evidence type="ECO:0000256" key="9">
    <source>
        <dbReference type="ARBA" id="ARBA00022840"/>
    </source>
</evidence>
<dbReference type="GO" id="GO:0005886">
    <property type="term" value="C:plasma membrane"/>
    <property type="evidence" value="ECO:0007669"/>
    <property type="project" value="UniProtKB-SubCell"/>
</dbReference>
<evidence type="ECO:0000256" key="3">
    <source>
        <dbReference type="ARBA" id="ARBA00022475"/>
    </source>
</evidence>
<dbReference type="PANTHER" id="PTHR47982">
    <property type="entry name" value="PROLINE-RICH RECEPTOR-LIKE PROTEIN KINASE PERK4"/>
    <property type="match status" value="1"/>
</dbReference>
<dbReference type="InterPro" id="IPR047117">
    <property type="entry name" value="PERK1-13-like"/>
</dbReference>
<keyword evidence="11" id="KW-0472">Membrane</keyword>
<evidence type="ECO:0000256" key="11">
    <source>
        <dbReference type="ARBA" id="ARBA00023136"/>
    </source>
</evidence>
<dbReference type="CDD" id="cd14066">
    <property type="entry name" value="STKc_IRAK"/>
    <property type="match status" value="1"/>
</dbReference>
<gene>
    <name evidence="17" type="ORF">DCAR_0208697</name>
</gene>
<proteinExistence type="predicted"/>
<evidence type="ECO:0000256" key="13">
    <source>
        <dbReference type="ARBA" id="ARBA00048679"/>
    </source>
</evidence>
<dbReference type="FunFam" id="3.30.200.20:FF:000162">
    <property type="entry name" value="Adenine nucleotide alpha hydrolase-like domain kinase"/>
    <property type="match status" value="1"/>
</dbReference>
<feature type="binding site" evidence="14">
    <location>
        <position position="39"/>
    </location>
    <ligand>
        <name>ATP</name>
        <dbReference type="ChEBI" id="CHEBI:30616"/>
    </ligand>
</feature>
<evidence type="ECO:0000313" key="17">
    <source>
        <dbReference type="EMBL" id="WOG89459.1"/>
    </source>
</evidence>
<comment type="subcellular location">
    <subcellularLocation>
        <location evidence="1">Cell membrane</location>
        <topology evidence="1">Single-pass membrane protein</topology>
    </subcellularLocation>
</comment>
<dbReference type="EMBL" id="CP093344">
    <property type="protein sequence ID" value="WOG89459.1"/>
    <property type="molecule type" value="Genomic_DNA"/>
</dbReference>
<evidence type="ECO:0000256" key="1">
    <source>
        <dbReference type="ARBA" id="ARBA00004162"/>
    </source>
</evidence>
<dbReference type="Proteomes" id="UP000077755">
    <property type="component" value="Chromosome 2"/>
</dbReference>
<dbReference type="EC" id="2.7.11.1" evidence="2"/>
<keyword evidence="7 14" id="KW-0547">Nucleotide-binding</keyword>
<comment type="catalytic activity">
    <reaction evidence="12">
        <text>L-threonyl-[protein] + ATP = O-phospho-L-threonyl-[protein] + ADP + H(+)</text>
        <dbReference type="Rhea" id="RHEA:46608"/>
        <dbReference type="Rhea" id="RHEA-COMP:11060"/>
        <dbReference type="Rhea" id="RHEA-COMP:11605"/>
        <dbReference type="ChEBI" id="CHEBI:15378"/>
        <dbReference type="ChEBI" id="CHEBI:30013"/>
        <dbReference type="ChEBI" id="CHEBI:30616"/>
        <dbReference type="ChEBI" id="CHEBI:61977"/>
        <dbReference type="ChEBI" id="CHEBI:456216"/>
        <dbReference type="EC" id="2.7.11.1"/>
    </reaction>
</comment>
<evidence type="ECO:0000256" key="10">
    <source>
        <dbReference type="ARBA" id="ARBA00022989"/>
    </source>
</evidence>
<keyword evidence="18" id="KW-1185">Reference proteome</keyword>
<keyword evidence="5" id="KW-0808">Transferase</keyword>
<comment type="catalytic activity">
    <reaction evidence="13">
        <text>L-seryl-[protein] + ATP = O-phospho-L-seryl-[protein] + ADP + H(+)</text>
        <dbReference type="Rhea" id="RHEA:17989"/>
        <dbReference type="Rhea" id="RHEA-COMP:9863"/>
        <dbReference type="Rhea" id="RHEA-COMP:11604"/>
        <dbReference type="ChEBI" id="CHEBI:15378"/>
        <dbReference type="ChEBI" id="CHEBI:29999"/>
        <dbReference type="ChEBI" id="CHEBI:30616"/>
        <dbReference type="ChEBI" id="CHEBI:83421"/>
        <dbReference type="ChEBI" id="CHEBI:456216"/>
        <dbReference type="EC" id="2.7.11.1"/>
    </reaction>
</comment>
<keyword evidence="9 14" id="KW-0067">ATP-binding</keyword>
<evidence type="ECO:0000313" key="18">
    <source>
        <dbReference type="Proteomes" id="UP000077755"/>
    </source>
</evidence>
<dbReference type="PROSITE" id="PS00107">
    <property type="entry name" value="PROTEIN_KINASE_ATP"/>
    <property type="match status" value="1"/>
</dbReference>
<dbReference type="KEGG" id="dcr:108207737"/>
<dbReference type="Gene3D" id="1.10.510.10">
    <property type="entry name" value="Transferase(Phosphotransferase) domain 1"/>
    <property type="match status" value="1"/>
</dbReference>
<keyword evidence="4" id="KW-0723">Serine/threonine-protein kinase</keyword>
<dbReference type="FunFam" id="1.10.510.10:FF:000173">
    <property type="entry name" value="proline-rich receptor-like protein kinase PERK8"/>
    <property type="match status" value="1"/>
</dbReference>
<dbReference type="SMART" id="SM00220">
    <property type="entry name" value="S_TKc"/>
    <property type="match status" value="1"/>
</dbReference>
<dbReference type="Gene3D" id="3.30.200.20">
    <property type="entry name" value="Phosphorylase Kinase, domain 1"/>
    <property type="match status" value="1"/>
</dbReference>
<dbReference type="InterPro" id="IPR011009">
    <property type="entry name" value="Kinase-like_dom_sf"/>
</dbReference>
<keyword evidence="6" id="KW-0812">Transmembrane</keyword>
<keyword evidence="10" id="KW-1133">Transmembrane helix</keyword>
<reference evidence="17" key="2">
    <citation type="submission" date="2022-03" db="EMBL/GenBank/DDBJ databases">
        <title>Draft title - Genomic analysis of global carrot germplasm unveils the trajectory of domestication and the origin of high carotenoid orange carrot.</title>
        <authorList>
            <person name="Iorizzo M."/>
            <person name="Ellison S."/>
            <person name="Senalik D."/>
            <person name="Macko-Podgorni A."/>
            <person name="Grzebelus D."/>
            <person name="Bostan H."/>
            <person name="Rolling W."/>
            <person name="Curaba J."/>
            <person name="Simon P."/>
        </authorList>
    </citation>
    <scope>NUCLEOTIDE SEQUENCE</scope>
    <source>
        <tissue evidence="17">Leaf</tissue>
    </source>
</reference>
<evidence type="ECO:0000256" key="4">
    <source>
        <dbReference type="ARBA" id="ARBA00022527"/>
    </source>
</evidence>
<dbReference type="GO" id="GO:0004674">
    <property type="term" value="F:protein serine/threonine kinase activity"/>
    <property type="evidence" value="ECO:0007669"/>
    <property type="project" value="UniProtKB-KW"/>
</dbReference>
<evidence type="ECO:0000259" key="16">
    <source>
        <dbReference type="SMART" id="SM00220"/>
    </source>
</evidence>
<evidence type="ECO:0000256" key="5">
    <source>
        <dbReference type="ARBA" id="ARBA00022679"/>
    </source>
</evidence>
<name>A0AAF1ANA5_DAUCS</name>
<dbReference type="InterPro" id="IPR001245">
    <property type="entry name" value="Ser-Thr/Tyr_kinase_cat_dom"/>
</dbReference>